<evidence type="ECO:0000313" key="4">
    <source>
        <dbReference type="EMBL" id="WNP37665.1"/>
    </source>
</evidence>
<organism evidence="3">
    <name type="scientific">Arcobacter sp. AZ-2023</name>
    <dbReference type="NCBI Taxonomy" id="3074453"/>
    <lineage>
        <taxon>Bacteria</taxon>
        <taxon>Pseudomonadati</taxon>
        <taxon>Campylobacterota</taxon>
        <taxon>Epsilonproteobacteria</taxon>
        <taxon>Campylobacterales</taxon>
        <taxon>Arcobacteraceae</taxon>
        <taxon>Arcobacter</taxon>
    </lineage>
</organism>
<evidence type="ECO:0000313" key="3">
    <source>
        <dbReference type="EMBL" id="WNL31515.1"/>
    </source>
</evidence>
<accession>A0AA96IGM3</accession>
<keyword evidence="1" id="KW-0175">Coiled coil</keyword>
<dbReference type="EMBL" id="CP134855">
    <property type="protein sequence ID" value="WNL31515.1"/>
    <property type="molecule type" value="Genomic_DNA"/>
</dbReference>
<proteinExistence type="predicted"/>
<reference evidence="3" key="1">
    <citation type="submission" date="2023-09" db="EMBL/GenBank/DDBJ databases">
        <title>Arcobacter tbilisiensis sp. nov. isolated from chicken meat in Tbilisi, Georgia.</title>
        <authorList>
            <person name="Matthias R."/>
            <person name="Zautner A.E."/>
        </authorList>
    </citation>
    <scope>NUCLEOTIDE SEQUENCE</scope>
    <source>
        <strain evidence="4">LEO 101</strain>
        <strain evidence="2">LEO 49</strain>
        <strain evidence="5">LEO 50</strain>
        <strain evidence="3">LEO 53</strain>
    </source>
</reference>
<sequence length="88" mass="10526">MEEPTIKRTPCLSDLEVKQLSKEYGLSTGEIRDCYERSSNPKQCLEEKRNTRNTNFKKKKEDEEKKILNNKEEEIVEIEEEVDFMILR</sequence>
<dbReference type="EMBL" id="CP135130">
    <property type="protein sequence ID" value="WNP37665.1"/>
    <property type="molecule type" value="Genomic_DNA"/>
</dbReference>
<evidence type="ECO:0000313" key="2">
    <source>
        <dbReference type="EMBL" id="WNL27690.1"/>
    </source>
</evidence>
<name>A0AA96IGM3_9BACT</name>
<evidence type="ECO:0000313" key="5">
    <source>
        <dbReference type="EMBL" id="WNP39757.1"/>
    </source>
</evidence>
<protein>
    <submittedName>
        <fullName evidence="3">Uncharacterized protein</fullName>
    </submittedName>
</protein>
<dbReference type="EMBL" id="CP134853">
    <property type="protein sequence ID" value="WNL27690.1"/>
    <property type="molecule type" value="Genomic_DNA"/>
</dbReference>
<dbReference type="AlphaFoldDB" id="A0AA96IGM3"/>
<dbReference type="EMBL" id="CP135131">
    <property type="protein sequence ID" value="WNP39757.1"/>
    <property type="molecule type" value="Genomic_DNA"/>
</dbReference>
<gene>
    <name evidence="4" type="ORF">RJG58_08460</name>
    <name evidence="5" type="ORF">RMP69_08460</name>
    <name evidence="2" type="ORF">RMQ65_10455</name>
    <name evidence="3" type="ORF">RMQ67_08460</name>
</gene>
<feature type="coiled-coil region" evidence="1">
    <location>
        <begin position="53"/>
        <end position="88"/>
    </location>
</feature>
<evidence type="ECO:0000256" key="1">
    <source>
        <dbReference type="SAM" id="Coils"/>
    </source>
</evidence>